<accession>A0ABR5CFB8</accession>
<keyword evidence="3" id="KW-1185">Reference proteome</keyword>
<gene>
    <name evidence="2" type="ORF">TZ00_07245</name>
</gene>
<organism evidence="2 3">
    <name type="scientific">Agreia bicolorata</name>
    <dbReference type="NCBI Taxonomy" id="110935"/>
    <lineage>
        <taxon>Bacteria</taxon>
        <taxon>Bacillati</taxon>
        <taxon>Actinomycetota</taxon>
        <taxon>Actinomycetes</taxon>
        <taxon>Micrococcales</taxon>
        <taxon>Microbacteriaceae</taxon>
        <taxon>Agreia</taxon>
    </lineage>
</organism>
<comment type="caution">
    <text evidence="2">The sequence shown here is derived from an EMBL/GenBank/DDBJ whole genome shotgun (WGS) entry which is preliminary data.</text>
</comment>
<sequence>MVATRAATSGGDPCPTSDASGATRGCDGALGSRGSNTLQHGSGPIPSERSRALRLLRVRSRRTWEQ</sequence>
<name>A0ABR5CFB8_9MICO</name>
<proteinExistence type="predicted"/>
<evidence type="ECO:0000256" key="1">
    <source>
        <dbReference type="SAM" id="MobiDB-lite"/>
    </source>
</evidence>
<dbReference type="Proteomes" id="UP000032503">
    <property type="component" value="Unassembled WGS sequence"/>
</dbReference>
<feature type="region of interest" description="Disordered" evidence="1">
    <location>
        <begin position="1"/>
        <end position="54"/>
    </location>
</feature>
<evidence type="ECO:0000313" key="2">
    <source>
        <dbReference type="EMBL" id="KJC64266.1"/>
    </source>
</evidence>
<protein>
    <submittedName>
        <fullName evidence="2">Uncharacterized protein</fullName>
    </submittedName>
</protein>
<dbReference type="EMBL" id="JYFC01000003">
    <property type="protein sequence ID" value="KJC64266.1"/>
    <property type="molecule type" value="Genomic_DNA"/>
</dbReference>
<reference evidence="2 3" key="1">
    <citation type="journal article" date="2001" name="Int. J. Syst. Evol. Microbiol.">
        <title>Agreia bicolorata gen. nov., sp. nov., to accommodate actinobacteria isolated from narrow reed grass infected by the nematode Heteroanguina graminophila.</title>
        <authorList>
            <person name="Evtushenko L.I."/>
            <person name="Dorofeeva L.V."/>
            <person name="Dobrovolskaya T.G."/>
            <person name="Streshinskaya G.M."/>
            <person name="Subbotin S.A."/>
            <person name="Tiedje J.M."/>
        </authorList>
    </citation>
    <scope>NUCLEOTIDE SEQUENCE [LARGE SCALE GENOMIC DNA]</scope>
    <source>
        <strain evidence="2 3">VKM Ac-1804</strain>
    </source>
</reference>
<evidence type="ECO:0000313" key="3">
    <source>
        <dbReference type="Proteomes" id="UP000032503"/>
    </source>
</evidence>